<keyword evidence="9" id="KW-0675">Receptor</keyword>
<dbReference type="InterPro" id="IPR000531">
    <property type="entry name" value="Beta-barrel_TonB"/>
</dbReference>
<evidence type="ECO:0000259" key="7">
    <source>
        <dbReference type="Pfam" id="PF00593"/>
    </source>
</evidence>
<evidence type="ECO:0000259" key="8">
    <source>
        <dbReference type="Pfam" id="PF07715"/>
    </source>
</evidence>
<evidence type="ECO:0000256" key="2">
    <source>
        <dbReference type="ARBA" id="ARBA00023136"/>
    </source>
</evidence>
<feature type="domain" description="TonB-dependent receptor-like beta-barrel" evidence="7">
    <location>
        <begin position="806"/>
        <end position="1133"/>
    </location>
</feature>
<feature type="domain" description="TonB-dependent receptor plug" evidence="8">
    <location>
        <begin position="81"/>
        <end position="179"/>
    </location>
</feature>
<dbReference type="PANTHER" id="PTHR40980">
    <property type="entry name" value="PLUG DOMAIN-CONTAINING PROTEIN"/>
    <property type="match status" value="1"/>
</dbReference>
<gene>
    <name evidence="9" type="ORF">ABS311_18060</name>
</gene>
<dbReference type="Pfam" id="PF07715">
    <property type="entry name" value="Plug"/>
    <property type="match status" value="1"/>
</dbReference>
<organism evidence="9 10">
    <name type="scientific">Catenovulum sediminis</name>
    <dbReference type="NCBI Taxonomy" id="1740262"/>
    <lineage>
        <taxon>Bacteria</taxon>
        <taxon>Pseudomonadati</taxon>
        <taxon>Pseudomonadota</taxon>
        <taxon>Gammaproteobacteria</taxon>
        <taxon>Alteromonadales</taxon>
        <taxon>Alteromonadaceae</taxon>
        <taxon>Catenovulum</taxon>
    </lineage>
</organism>
<feature type="region of interest" description="Disordered" evidence="5">
    <location>
        <begin position="29"/>
        <end position="48"/>
    </location>
</feature>
<keyword evidence="3" id="KW-0998">Cell outer membrane</keyword>
<dbReference type="EMBL" id="JBELOE010000266">
    <property type="protein sequence ID" value="MER2493784.1"/>
    <property type="molecule type" value="Genomic_DNA"/>
</dbReference>
<dbReference type="InterPro" id="IPR036942">
    <property type="entry name" value="Beta-barrel_TonB_sf"/>
</dbReference>
<comment type="caution">
    <text evidence="9">The sequence shown here is derived from an EMBL/GenBank/DDBJ whole genome shotgun (WGS) entry which is preliminary data.</text>
</comment>
<keyword evidence="6" id="KW-0732">Signal</keyword>
<dbReference type="NCBIfam" id="TIGR01782">
    <property type="entry name" value="TonB-Xanth-Caul"/>
    <property type="match status" value="1"/>
</dbReference>
<feature type="signal peptide" evidence="6">
    <location>
        <begin position="1"/>
        <end position="26"/>
    </location>
</feature>
<dbReference type="Gene3D" id="2.170.130.10">
    <property type="entry name" value="TonB-dependent receptor, plug domain"/>
    <property type="match status" value="1"/>
</dbReference>
<dbReference type="PANTHER" id="PTHR40980:SF3">
    <property type="entry name" value="TONB-DEPENDENT RECEPTOR-LIKE BETA-BARREL DOMAIN-CONTAINING PROTEIN"/>
    <property type="match status" value="1"/>
</dbReference>
<dbReference type="Pfam" id="PF00593">
    <property type="entry name" value="TonB_dep_Rec_b-barrel"/>
    <property type="match status" value="1"/>
</dbReference>
<feature type="chain" id="PRO_5046160752" evidence="6">
    <location>
        <begin position="27"/>
        <end position="1202"/>
    </location>
</feature>
<dbReference type="InterPro" id="IPR012910">
    <property type="entry name" value="Plug_dom"/>
</dbReference>
<keyword evidence="10" id="KW-1185">Reference proteome</keyword>
<evidence type="ECO:0000256" key="5">
    <source>
        <dbReference type="SAM" id="MobiDB-lite"/>
    </source>
</evidence>
<keyword evidence="2 4" id="KW-0472">Membrane</keyword>
<evidence type="ECO:0000313" key="10">
    <source>
        <dbReference type="Proteomes" id="UP001467690"/>
    </source>
</evidence>
<evidence type="ECO:0000256" key="6">
    <source>
        <dbReference type="SAM" id="SignalP"/>
    </source>
</evidence>
<dbReference type="RefSeq" id="WP_350402836.1">
    <property type="nucleotide sequence ID" value="NZ_JBELOE010000266.1"/>
</dbReference>
<dbReference type="Gene3D" id="2.40.170.20">
    <property type="entry name" value="TonB-dependent receptor, beta-barrel domain"/>
    <property type="match status" value="1"/>
</dbReference>
<proteinExistence type="inferred from homology"/>
<evidence type="ECO:0000256" key="3">
    <source>
        <dbReference type="ARBA" id="ARBA00023237"/>
    </source>
</evidence>
<dbReference type="InterPro" id="IPR010104">
    <property type="entry name" value="TonB_rcpt_bac"/>
</dbReference>
<evidence type="ECO:0000256" key="4">
    <source>
        <dbReference type="RuleBase" id="RU003357"/>
    </source>
</evidence>
<sequence length="1202" mass="133529">MATQLKVKPLVLTIASLLASNQMAYAAENEENQNQEVEVSGVKTSEVQTTNKKNDDIEVIEVSGFRGSVMKSLNQKRFSDNVTDSIFAEDIGKSTDQNIADALSRVTGVSVQSEDGEGTTVSVRGANPNQNVITLNGATLTSSDANQSVDLSSFSSDILSQINVIKTPSADHDEGSLGATIQLKTTKPLNIKNDIKSVTLQGRYNDFSENTNYKISGSFSKKFRDDTFGVLVTAYDETNSVRRDELRINDFEAITMPIASDVNGQILTDHTGIYATGLNYSLYQNKRDRHGATVTFQFLPTDSTDISLDFTYSKQNFETSTDGVTTRTRLDFEPYVEGVVNSKYKIDGDDAAPPFTDPLHDWFMVDTQTRTFVKATNRFGDGGYTRSTGGDTTTNKVVNFALKQFITDTLRMDIGLNYSDTHLVPESKFNLQLLSGTNGLQWADEAGTPHTGIQPVGYDCSTGTCQMVVGTSLGSLEDPTQQFDSILSTGFNPEDITALGTNNLRLRDQEITDTNKTAFIDFDLDIDFAGFTQIEFGVKVSQRDKFNDDQTGKFESAGTAFSVPIFDVDGNVTGSRIVQPGGSLGAVPVANYLSDREFPYDDFMSSLGVASNTVTDGWPLVSTSKLLDIANDVESLQYTVDPTNTRSTTLKNQAAYLKLRFEPLDNLRGDFGVRWVRTEVNSTGYSGVQFFAGDPLRRVLDPFLFRQLRNPAHPNGPCSIDHLTPNETNDREGQYNRIDGFGWDLNGTPTDYSDDVRFEGDPDNYPCYDANTERSSYTHVNIGRHVDIVKSSTYLGNTSDPGQAEDRSLDVFETTGSHEYDLFLPSLNVNYQVNEEVIARFAVSKTMSRPRIDQLKPGFRVNEGLWGQPYTNKGSTVSLSGTTLNPQKSNNLDLSLEWYFNDAGLLSATFFHKDMSDFEESETIDSYLTDLRYVDTSAGFDAANLTKTVAEVEADFNEETLDGIGQAACFPDRGHINAPRQDWWYSEELIDLCRIFRVNRPRNGSGAEITGAELTYNQSYDFLPGIWSGLGAQLSYTYQESKTDPEYSTIDPTKLLESLPRAYVPEHSYNATVFWEKFGHQVRLAYRGKSDQLQQRDWQAIGHLWREGSGTLDLSLNYKINDTFLVSFQAINLADETVRNYFTSSNLDLGDQEFVVNENGESILKDVPYDEGNALDGGVTKSRTQLEQKTGRIFRLGLRARF</sequence>
<comment type="similarity">
    <text evidence="4">Belongs to the TonB-dependent receptor family.</text>
</comment>
<evidence type="ECO:0000313" key="9">
    <source>
        <dbReference type="EMBL" id="MER2493784.1"/>
    </source>
</evidence>
<keyword evidence="4" id="KW-0798">TonB box</keyword>
<reference evidence="9 10" key="1">
    <citation type="submission" date="2024-06" db="EMBL/GenBank/DDBJ databases">
        <authorList>
            <person name="Chen R.Y."/>
        </authorList>
    </citation>
    <scope>NUCLEOTIDE SEQUENCE [LARGE SCALE GENOMIC DNA]</scope>
    <source>
        <strain evidence="9 10">D2</strain>
    </source>
</reference>
<comment type="subcellular location">
    <subcellularLocation>
        <location evidence="1 4">Cell outer membrane</location>
    </subcellularLocation>
</comment>
<dbReference type="InterPro" id="IPR037066">
    <property type="entry name" value="Plug_dom_sf"/>
</dbReference>
<accession>A0ABV1RLL7</accession>
<name>A0ABV1RLL7_9ALTE</name>
<protein>
    <submittedName>
        <fullName evidence="9">TonB-dependent receptor</fullName>
    </submittedName>
</protein>
<dbReference type="SUPFAM" id="SSF56935">
    <property type="entry name" value="Porins"/>
    <property type="match status" value="1"/>
</dbReference>
<dbReference type="Proteomes" id="UP001467690">
    <property type="component" value="Unassembled WGS sequence"/>
</dbReference>
<evidence type="ECO:0000256" key="1">
    <source>
        <dbReference type="ARBA" id="ARBA00004442"/>
    </source>
</evidence>